<keyword evidence="7" id="KW-0288">FMN</keyword>
<dbReference type="HAMAP" id="MF_01207">
    <property type="entry name" value="MsrQ"/>
    <property type="match status" value="1"/>
</dbReference>
<keyword evidence="7" id="KW-0249">Electron transport</keyword>
<keyword evidence="10" id="KW-1185">Reference proteome</keyword>
<keyword evidence="4 7" id="KW-1133">Transmembrane helix</keyword>
<dbReference type="PANTHER" id="PTHR36964">
    <property type="entry name" value="PROTEIN-METHIONINE-SULFOXIDE REDUCTASE HEME-BINDING SUBUNIT MSRQ"/>
    <property type="match status" value="1"/>
</dbReference>
<evidence type="ECO:0000259" key="8">
    <source>
        <dbReference type="Pfam" id="PF01794"/>
    </source>
</evidence>
<comment type="similarity">
    <text evidence="7">Belongs to the MsrQ family.</text>
</comment>
<feature type="transmembrane region" description="Helical" evidence="7">
    <location>
        <begin position="154"/>
        <end position="172"/>
    </location>
</feature>
<keyword evidence="6 7" id="KW-0472">Membrane</keyword>
<dbReference type="NCBIfam" id="NF003833">
    <property type="entry name" value="PRK05419.1-5"/>
    <property type="match status" value="1"/>
</dbReference>
<feature type="transmembrane region" description="Helical" evidence="7">
    <location>
        <begin position="115"/>
        <end position="133"/>
    </location>
</feature>
<evidence type="ECO:0000256" key="3">
    <source>
        <dbReference type="ARBA" id="ARBA00022692"/>
    </source>
</evidence>
<keyword evidence="7" id="KW-0349">Heme</keyword>
<reference evidence="9" key="1">
    <citation type="submission" date="2021-02" db="EMBL/GenBank/DDBJ databases">
        <title>Rhodobacter shimadae sp. nov., an aerobic anoxygenic phototrophic bacterium isolated from a hot spring.</title>
        <authorList>
            <person name="Muramatsu S."/>
            <person name="Haruta S."/>
            <person name="Hirose S."/>
            <person name="Hanada S."/>
        </authorList>
    </citation>
    <scope>NUCLEOTIDE SEQUENCE</scope>
    <source>
        <strain evidence="9">N10</strain>
    </source>
</reference>
<dbReference type="GO" id="GO:0030091">
    <property type="term" value="P:protein repair"/>
    <property type="evidence" value="ECO:0007669"/>
    <property type="project" value="UniProtKB-UniRule"/>
</dbReference>
<dbReference type="GO" id="GO:0010181">
    <property type="term" value="F:FMN binding"/>
    <property type="evidence" value="ECO:0007669"/>
    <property type="project" value="UniProtKB-UniRule"/>
</dbReference>
<name>A0A8G1A0D7_9RHOB</name>
<proteinExistence type="inferred from homology"/>
<dbReference type="EMBL" id="CP069370">
    <property type="protein sequence ID" value="QYZ72024.1"/>
    <property type="molecule type" value="Genomic_DNA"/>
</dbReference>
<feature type="transmembrane region" description="Helical" evidence="7">
    <location>
        <begin position="83"/>
        <end position="103"/>
    </location>
</feature>
<comment type="subunit">
    <text evidence="7">Heterodimer of a catalytic subunit (MsrP) and a heme-binding subunit (MsrQ).</text>
</comment>
<comment type="cofactor">
    <cofactor evidence="7">
        <name>heme b</name>
        <dbReference type="ChEBI" id="CHEBI:60344"/>
    </cofactor>
    <text evidence="7">Binds 1 heme b (iron(II)-protoporphyrin IX) group per subunit.</text>
</comment>
<comment type="cofactor">
    <cofactor evidence="7">
        <name>FMN</name>
        <dbReference type="ChEBI" id="CHEBI:58210"/>
    </cofactor>
    <text evidence="7">Binds 1 FMN per subunit.</text>
</comment>
<sequence length="208" mass="23355">MRVDRLNALARRVPVPVIWALGLLPLTWLVWLTITDGLGPDPVKELEHQLGLRSLQFLVAVLCVSPLRWVGLNLLRFRRALGLLAFVYAVLHVLVWAGLDMGLRWDEIARDLVKRWYIVIGMVGFVVMVPLAMTSTNAAIRRMGAARWRSLHRLVYLAAAAGAVHWVVLVKAWPAEPLIYAGVVAGLLAMRWLRGRGIPPQLARRVWG</sequence>
<dbReference type="GO" id="GO:0016679">
    <property type="term" value="F:oxidoreductase activity, acting on diphenols and related substances as donors"/>
    <property type="evidence" value="ECO:0007669"/>
    <property type="project" value="TreeGrafter"/>
</dbReference>
<evidence type="ECO:0000256" key="6">
    <source>
        <dbReference type="ARBA" id="ARBA00023136"/>
    </source>
</evidence>
<dbReference type="Proteomes" id="UP000826300">
    <property type="component" value="Chromosome"/>
</dbReference>
<evidence type="ECO:0000256" key="1">
    <source>
        <dbReference type="ARBA" id="ARBA00004141"/>
    </source>
</evidence>
<feature type="domain" description="Ferric oxidoreductase" evidence="8">
    <location>
        <begin position="56"/>
        <end position="162"/>
    </location>
</feature>
<feature type="transmembrane region" description="Helical" evidence="7">
    <location>
        <begin position="12"/>
        <end position="34"/>
    </location>
</feature>
<dbReference type="Pfam" id="PF01794">
    <property type="entry name" value="Ferric_reduct"/>
    <property type="match status" value="1"/>
</dbReference>
<dbReference type="AlphaFoldDB" id="A0A8G1A0D7"/>
<evidence type="ECO:0000256" key="2">
    <source>
        <dbReference type="ARBA" id="ARBA00022448"/>
    </source>
</evidence>
<dbReference type="PANTHER" id="PTHR36964:SF1">
    <property type="entry name" value="PROTEIN-METHIONINE-SULFOXIDE REDUCTASE HEME-BINDING SUBUNIT MSRQ"/>
    <property type="match status" value="1"/>
</dbReference>
<keyword evidence="7" id="KW-1003">Cell membrane</keyword>
<dbReference type="GO" id="GO:0020037">
    <property type="term" value="F:heme binding"/>
    <property type="evidence" value="ECO:0007669"/>
    <property type="project" value="UniProtKB-UniRule"/>
</dbReference>
<evidence type="ECO:0000256" key="4">
    <source>
        <dbReference type="ARBA" id="ARBA00022989"/>
    </source>
</evidence>
<accession>A0A8G1A0D7</accession>
<protein>
    <recommendedName>
        <fullName evidence="7">Protein-methionine-sulfoxide reductase heme-binding subunit MsrQ</fullName>
    </recommendedName>
    <alternativeName>
        <fullName evidence="7">Flavocytochrome MsrQ</fullName>
    </alternativeName>
</protein>
<evidence type="ECO:0000256" key="5">
    <source>
        <dbReference type="ARBA" id="ARBA00023004"/>
    </source>
</evidence>
<keyword evidence="2 7" id="KW-0813">Transport</keyword>
<comment type="subcellular location">
    <subcellularLocation>
        <location evidence="7">Cell membrane</location>
        <topology evidence="7">Multi-pass membrane protein</topology>
    </subcellularLocation>
    <subcellularLocation>
        <location evidence="1">Membrane</location>
        <topology evidence="1">Multi-pass membrane protein</topology>
    </subcellularLocation>
</comment>
<comment type="function">
    <text evidence="7">Part of the MsrPQ system that repairs oxidized periplasmic proteins containing methionine sulfoxide residues (Met-O), using respiratory chain electrons. Thus protects these proteins from oxidative-stress damage caused by reactive species of oxygen and chlorine generated by the host defense mechanisms. MsrPQ is essential for the maintenance of envelope integrity under bleach stress, rescuing a wide series of structurally unrelated periplasmic proteins from methionine oxidation. MsrQ provides electrons for reduction to the reductase catalytic subunit MsrP, using the quinone pool of the respiratory chain.</text>
</comment>
<dbReference type="KEGG" id="nsm:JO391_17640"/>
<dbReference type="GO" id="GO:0009055">
    <property type="term" value="F:electron transfer activity"/>
    <property type="evidence" value="ECO:0007669"/>
    <property type="project" value="UniProtKB-UniRule"/>
</dbReference>
<evidence type="ECO:0000313" key="9">
    <source>
        <dbReference type="EMBL" id="QYZ72024.1"/>
    </source>
</evidence>
<feature type="transmembrane region" description="Helical" evidence="7">
    <location>
        <begin position="54"/>
        <end position="71"/>
    </location>
</feature>
<dbReference type="GO" id="GO:0005886">
    <property type="term" value="C:plasma membrane"/>
    <property type="evidence" value="ECO:0007669"/>
    <property type="project" value="UniProtKB-SubCell"/>
</dbReference>
<evidence type="ECO:0000256" key="7">
    <source>
        <dbReference type="HAMAP-Rule" id="MF_01207"/>
    </source>
</evidence>
<organism evidence="9 10">
    <name type="scientific">Neotabrizicola shimadae</name>
    <dbReference type="NCBI Taxonomy" id="2807096"/>
    <lineage>
        <taxon>Bacteria</taxon>
        <taxon>Pseudomonadati</taxon>
        <taxon>Pseudomonadota</taxon>
        <taxon>Alphaproteobacteria</taxon>
        <taxon>Rhodobacterales</taxon>
        <taxon>Paracoccaceae</taxon>
        <taxon>Neotabrizicola</taxon>
    </lineage>
</organism>
<keyword evidence="5 7" id="KW-0408">Iron</keyword>
<gene>
    <name evidence="7 9" type="primary">msrQ</name>
    <name evidence="9" type="ORF">JO391_17640</name>
</gene>
<keyword evidence="3 7" id="KW-0812">Transmembrane</keyword>
<dbReference type="InterPro" id="IPR022837">
    <property type="entry name" value="MsrQ-like"/>
</dbReference>
<evidence type="ECO:0000313" key="10">
    <source>
        <dbReference type="Proteomes" id="UP000826300"/>
    </source>
</evidence>
<keyword evidence="7" id="KW-0285">Flavoprotein</keyword>
<dbReference type="InterPro" id="IPR013130">
    <property type="entry name" value="Fe3_Rdtase_TM_dom"/>
</dbReference>
<dbReference type="GO" id="GO:0046872">
    <property type="term" value="F:metal ion binding"/>
    <property type="evidence" value="ECO:0007669"/>
    <property type="project" value="UniProtKB-KW"/>
</dbReference>
<keyword evidence="7" id="KW-0479">Metal-binding</keyword>
<feature type="transmembrane region" description="Helical" evidence="7">
    <location>
        <begin position="178"/>
        <end position="194"/>
    </location>
</feature>